<keyword evidence="1" id="KW-0732">Signal</keyword>
<evidence type="ECO:0000259" key="4">
    <source>
        <dbReference type="Pfam" id="PF17162"/>
    </source>
</evidence>
<keyword evidence="5" id="KW-0378">Hydrolase</keyword>
<dbReference type="Pfam" id="PF16313">
    <property type="entry name" value="DUF4953"/>
    <property type="match status" value="1"/>
</dbReference>
<dbReference type="InterPro" id="IPR033428">
    <property type="entry name" value="DUF5118"/>
</dbReference>
<dbReference type="Pfam" id="PF17148">
    <property type="entry name" value="DUF5117"/>
    <property type="match status" value="1"/>
</dbReference>
<dbReference type="EMBL" id="CP119311">
    <property type="protein sequence ID" value="WEK33835.1"/>
    <property type="molecule type" value="Genomic_DNA"/>
</dbReference>
<feature type="domain" description="DUF5117" evidence="3">
    <location>
        <begin position="106"/>
        <end position="292"/>
    </location>
</feature>
<evidence type="ECO:0000256" key="1">
    <source>
        <dbReference type="SAM" id="SignalP"/>
    </source>
</evidence>
<dbReference type="InterPro" id="IPR033413">
    <property type="entry name" value="DUF5117"/>
</dbReference>
<feature type="chain" id="PRO_5042470457" evidence="1">
    <location>
        <begin position="20"/>
        <end position="874"/>
    </location>
</feature>
<name>A0AAJ5WNF8_9BACT</name>
<keyword evidence="5" id="KW-0482">Metalloprotease</keyword>
<accession>A0AAJ5WNF8</accession>
<dbReference type="PANTHER" id="PTHR38478">
    <property type="entry name" value="PEPTIDASE M1A AND M12B"/>
    <property type="match status" value="1"/>
</dbReference>
<organism evidence="5 6">
    <name type="scientific">Candidatus Pseudobacter hemicellulosilyticus</name>
    <dbReference type="NCBI Taxonomy" id="3121375"/>
    <lineage>
        <taxon>Bacteria</taxon>
        <taxon>Pseudomonadati</taxon>
        <taxon>Bacteroidota</taxon>
        <taxon>Chitinophagia</taxon>
        <taxon>Chitinophagales</taxon>
        <taxon>Chitinophagaceae</taxon>
        <taxon>Pseudobacter</taxon>
    </lineage>
</organism>
<feature type="domain" description="DUF5118" evidence="4">
    <location>
        <begin position="42"/>
        <end position="90"/>
    </location>
</feature>
<dbReference type="GO" id="GO:0008237">
    <property type="term" value="F:metallopeptidase activity"/>
    <property type="evidence" value="ECO:0007669"/>
    <property type="project" value="UniProtKB-KW"/>
</dbReference>
<evidence type="ECO:0000259" key="3">
    <source>
        <dbReference type="Pfam" id="PF17148"/>
    </source>
</evidence>
<dbReference type="Proteomes" id="UP001220610">
    <property type="component" value="Chromosome"/>
</dbReference>
<keyword evidence="5" id="KW-0645">Protease</keyword>
<dbReference type="AlphaFoldDB" id="A0AAJ5WNF8"/>
<dbReference type="PANTHER" id="PTHR38478:SF1">
    <property type="entry name" value="ZINC DEPENDENT METALLOPROTEASE DOMAIN LIPOPROTEIN"/>
    <property type="match status" value="1"/>
</dbReference>
<gene>
    <name evidence="5" type="ORF">P0Y53_15185</name>
</gene>
<dbReference type="InterPro" id="IPR032534">
    <property type="entry name" value="EcxA_zinc-bd"/>
</dbReference>
<feature type="signal peptide" evidence="1">
    <location>
        <begin position="1"/>
        <end position="19"/>
    </location>
</feature>
<evidence type="ECO:0000259" key="2">
    <source>
        <dbReference type="Pfam" id="PF16313"/>
    </source>
</evidence>
<reference evidence="5" key="1">
    <citation type="submission" date="2023-03" db="EMBL/GenBank/DDBJ databases">
        <title>Andean soil-derived lignocellulolytic bacterial consortium as a source of novel taxa and putative plastic-active enzymes.</title>
        <authorList>
            <person name="Diaz-Garcia L."/>
            <person name="Chuvochina M."/>
            <person name="Feuerriegel G."/>
            <person name="Bunk B."/>
            <person name="Sproer C."/>
            <person name="Streit W.R."/>
            <person name="Rodriguez L.M."/>
            <person name="Overmann J."/>
            <person name="Jimenez D.J."/>
        </authorList>
    </citation>
    <scope>NUCLEOTIDE SEQUENCE</scope>
    <source>
        <strain evidence="5">MAG 7</strain>
    </source>
</reference>
<protein>
    <submittedName>
        <fullName evidence="5">Zinc-dependent metalloprotease</fullName>
    </submittedName>
</protein>
<feature type="domain" description="EcxA zinc-binding" evidence="2">
    <location>
        <begin position="426"/>
        <end position="733"/>
    </location>
</feature>
<dbReference type="SUPFAM" id="SSF55486">
    <property type="entry name" value="Metalloproteases ('zincins'), catalytic domain"/>
    <property type="match status" value="1"/>
</dbReference>
<evidence type="ECO:0000313" key="6">
    <source>
        <dbReference type="Proteomes" id="UP001220610"/>
    </source>
</evidence>
<sequence length="874" mass="98801">MYKIMTIILALLCPFVLMAQQDSAAKKANAPQDSAAKKTTIIKPYKELITTKAVTQKGLLTVHKVENKFYLEIPDSLLDRDMLIVTRIVEAAAGVRPVGDMEGYGGDWLNEKVIRFSKAVNRQLFIRKMSFSERAAEGAPGDMARAVKASNVQPVVAAFPILAYTPDSAATVIEIGEYVNGQQDIVFFDKVWTRRFNLGAQENDKSYVEAITSYPGNVEIAVVKTFPSGNYSGYLHTYTLNSSLVLLPAQVMKIRYFDRRVGLFGDAYNDYGRKRNGSEWIGIVNRWRLEPKAADVERYKRGELVEPRKPIVFYIDPATPRKWVPYLIQGVNDWQKAFEKAGFKNAIYALEAPVNDSTWSLNDARHSAIVYKASRIANASGPNVSDPRSGEILESHINWYHNLTEILHSWYFVQAGAVDPAARKRNLDDTLMGKLIRYVCSHEVGHTLGLLHNMGASNTIPVKNLRDKQWLQQNSHTPSIMDYARFNYVAQPEDSIPLASLIPVIGPYDEWAIEWGYRWLGEGMSANDEQVVMAHLAGSKIKADRRLWYAYDGLGDPRIQTEDLGDDQMTANRYGIKNLQRIMPYFPEWLKDTTDPDQNCNDATLMFRQLLTQYRRYLYHAAYYIGSRYVHDRLTREKGPIMEIVEPEKQRAAVRFLLDELFTTPQWLVEAPVAALYDVVPLRTIGSVQNEFLKLVLQPYSMNSILLAEASGKGYTLEEHLLSLKQGIWKELSAHKPITVYRRNLQKMYVQQLLPLLFRPAPGTDPQSQRKEYDFEMAIRSDLNGILKAHAREILKEVKAARPFIKDKMTSLHLAEIQEQLQAALASQKGGAADSGAAGTARAFSTETMLMPYGPEKAGLPSHSCWELPEPGGR</sequence>
<proteinExistence type="predicted"/>
<dbReference type="Pfam" id="PF17162">
    <property type="entry name" value="DUF5118"/>
    <property type="match status" value="1"/>
</dbReference>
<evidence type="ECO:0000313" key="5">
    <source>
        <dbReference type="EMBL" id="WEK33835.1"/>
    </source>
</evidence>
<dbReference type="CDD" id="cd04276">
    <property type="entry name" value="ZnMc_MMP_like_2"/>
    <property type="match status" value="1"/>
</dbReference>
<dbReference type="InterPro" id="IPR034032">
    <property type="entry name" value="Zn_MMP-like_bac"/>
</dbReference>